<evidence type="ECO:0000256" key="3">
    <source>
        <dbReference type="ARBA" id="ARBA00022670"/>
    </source>
</evidence>
<evidence type="ECO:0000259" key="9">
    <source>
        <dbReference type="SMART" id="SM01351"/>
    </source>
</evidence>
<feature type="chain" id="PRO_5001642587" description="Lysine-specific metallo-endopeptidase domain-containing protein" evidence="8">
    <location>
        <begin position="21"/>
        <end position="262"/>
    </location>
</feature>
<evidence type="ECO:0000256" key="4">
    <source>
        <dbReference type="ARBA" id="ARBA00022723"/>
    </source>
</evidence>
<keyword evidence="3" id="KW-0645">Protease</keyword>
<dbReference type="SMART" id="SM01351">
    <property type="entry name" value="Aspzincin_M35"/>
    <property type="match status" value="1"/>
</dbReference>
<dbReference type="GO" id="GO:0004222">
    <property type="term" value="F:metalloendopeptidase activity"/>
    <property type="evidence" value="ECO:0007669"/>
    <property type="project" value="InterPro"/>
</dbReference>
<keyword evidence="6" id="KW-0862">Zinc</keyword>
<evidence type="ECO:0000256" key="1">
    <source>
        <dbReference type="ARBA" id="ARBA00001947"/>
    </source>
</evidence>
<dbReference type="InterPro" id="IPR024079">
    <property type="entry name" value="MetalloPept_cat_dom_sf"/>
</dbReference>
<dbReference type="EMBL" id="KL198006">
    <property type="protein sequence ID" value="KDQ30225.1"/>
    <property type="molecule type" value="Genomic_DNA"/>
</dbReference>
<dbReference type="InterPro" id="IPR029463">
    <property type="entry name" value="Lys_MEP"/>
</dbReference>
<keyword evidence="4" id="KW-0479">Metal-binding</keyword>
<keyword evidence="5" id="KW-0378">Hydrolase</keyword>
<sequence>MLFLRTAYVVFALLAGTSIGSPAVAYEDAVAVSSVSAKTDAPNAVVKPERLHDCKPDRVPSILKAIDDAKEMAEKAFHYLNVTLGEHPDPHNPEFHRYTTWFGEYTPERYSRVYTVFKAIRLYYDLSLWDYYCNPVIGKCGIIDQFTTYAFCDPKGYSKVTLCLQFWGPSTTDVERASTLIHEASHFDKKVWGGADMDRLLLEIKGNNNEDPWKKEHYGTKACLDLAAKDPDYAVHNADNYSYFVEYPNGCPHPKEGKCTIS</sequence>
<protein>
    <recommendedName>
        <fullName evidence="9">Lysine-specific metallo-endopeptidase domain-containing protein</fullName>
    </recommendedName>
</protein>
<dbReference type="SUPFAM" id="SSF55486">
    <property type="entry name" value="Metalloproteases ('zincins'), catalytic domain"/>
    <property type="match status" value="1"/>
</dbReference>
<reference evidence="11" key="1">
    <citation type="journal article" date="2014" name="Proc. Natl. Acad. Sci. U.S.A.">
        <title>Extensive sampling of basidiomycete genomes demonstrates inadequacy of the white-rot/brown-rot paradigm for wood decay fungi.</title>
        <authorList>
            <person name="Riley R."/>
            <person name="Salamov A.A."/>
            <person name="Brown D.W."/>
            <person name="Nagy L.G."/>
            <person name="Floudas D."/>
            <person name="Held B.W."/>
            <person name="Levasseur A."/>
            <person name="Lombard V."/>
            <person name="Morin E."/>
            <person name="Otillar R."/>
            <person name="Lindquist E.A."/>
            <person name="Sun H."/>
            <person name="LaButti K.M."/>
            <person name="Schmutz J."/>
            <person name="Jabbour D."/>
            <person name="Luo H."/>
            <person name="Baker S.E."/>
            <person name="Pisabarro A.G."/>
            <person name="Walton J.D."/>
            <person name="Blanchette R.A."/>
            <person name="Henrissat B."/>
            <person name="Martin F."/>
            <person name="Cullen D."/>
            <person name="Hibbett D.S."/>
            <person name="Grigoriev I.V."/>
        </authorList>
    </citation>
    <scope>NUCLEOTIDE SEQUENCE [LARGE SCALE GENOMIC DNA]</scope>
    <source>
        <strain evidence="11">PC15</strain>
    </source>
</reference>
<dbReference type="PANTHER" id="PTHR37016">
    <property type="match status" value="1"/>
</dbReference>
<evidence type="ECO:0000256" key="6">
    <source>
        <dbReference type="ARBA" id="ARBA00022833"/>
    </source>
</evidence>
<dbReference type="HOGENOM" id="CLU_1062153_0_0_1"/>
<feature type="signal peptide" evidence="8">
    <location>
        <begin position="1"/>
        <end position="20"/>
    </location>
</feature>
<comment type="cofactor">
    <cofactor evidence="1">
        <name>Zn(2+)</name>
        <dbReference type="ChEBI" id="CHEBI:29105"/>
    </cofactor>
</comment>
<evidence type="ECO:0000313" key="10">
    <source>
        <dbReference type="EMBL" id="KDQ30225.1"/>
    </source>
</evidence>
<feature type="domain" description="Lysine-specific metallo-endopeptidase" evidence="9">
    <location>
        <begin position="86"/>
        <end position="246"/>
    </location>
</feature>
<accession>A0A067NT83</accession>
<dbReference type="OrthoDB" id="2845955at2759"/>
<evidence type="ECO:0000313" key="11">
    <source>
        <dbReference type="Proteomes" id="UP000027073"/>
    </source>
</evidence>
<dbReference type="InParanoid" id="A0A067NT83"/>
<comment type="similarity">
    <text evidence="2">Belongs to the peptidase M35 family.</text>
</comment>
<name>A0A067NT83_PLEO1</name>
<dbReference type="GO" id="GO:0046872">
    <property type="term" value="F:metal ion binding"/>
    <property type="evidence" value="ECO:0007669"/>
    <property type="project" value="UniProtKB-KW"/>
</dbReference>
<dbReference type="PANTHER" id="PTHR37016:SF3">
    <property type="entry name" value="NEUTRAL PROTEASE 2-RELATED"/>
    <property type="match status" value="1"/>
</dbReference>
<gene>
    <name evidence="10" type="ORF">PLEOSDRAFT_154918</name>
</gene>
<keyword evidence="7" id="KW-0482">Metalloprotease</keyword>
<proteinExistence type="inferred from homology"/>
<evidence type="ECO:0000256" key="8">
    <source>
        <dbReference type="SAM" id="SignalP"/>
    </source>
</evidence>
<evidence type="ECO:0000256" key="5">
    <source>
        <dbReference type="ARBA" id="ARBA00022801"/>
    </source>
</evidence>
<keyword evidence="8" id="KW-0732">Signal</keyword>
<dbReference type="Pfam" id="PF14521">
    <property type="entry name" value="Aspzincin_M35"/>
    <property type="match status" value="1"/>
</dbReference>
<dbReference type="AlphaFoldDB" id="A0A067NT83"/>
<evidence type="ECO:0000256" key="7">
    <source>
        <dbReference type="ARBA" id="ARBA00023049"/>
    </source>
</evidence>
<organism evidence="10 11">
    <name type="scientific">Pleurotus ostreatus (strain PC15)</name>
    <name type="common">Oyster mushroom</name>
    <dbReference type="NCBI Taxonomy" id="1137138"/>
    <lineage>
        <taxon>Eukaryota</taxon>
        <taxon>Fungi</taxon>
        <taxon>Dikarya</taxon>
        <taxon>Basidiomycota</taxon>
        <taxon>Agaricomycotina</taxon>
        <taxon>Agaricomycetes</taxon>
        <taxon>Agaricomycetidae</taxon>
        <taxon>Agaricales</taxon>
        <taxon>Pleurotineae</taxon>
        <taxon>Pleurotaceae</taxon>
        <taxon>Pleurotus</taxon>
    </lineage>
</organism>
<dbReference type="STRING" id="1137138.A0A067NT83"/>
<dbReference type="Proteomes" id="UP000027073">
    <property type="component" value="Unassembled WGS sequence"/>
</dbReference>
<dbReference type="Gene3D" id="3.40.390.10">
    <property type="entry name" value="Collagenase (Catalytic Domain)"/>
    <property type="match status" value="1"/>
</dbReference>
<dbReference type="GO" id="GO:0006508">
    <property type="term" value="P:proteolysis"/>
    <property type="evidence" value="ECO:0007669"/>
    <property type="project" value="UniProtKB-KW"/>
</dbReference>
<dbReference type="VEuPathDB" id="FungiDB:PLEOSDRAFT_154918"/>
<dbReference type="InterPro" id="IPR050414">
    <property type="entry name" value="Fungal_M35_metalloproteases"/>
</dbReference>
<evidence type="ECO:0000256" key="2">
    <source>
        <dbReference type="ARBA" id="ARBA00010279"/>
    </source>
</evidence>